<feature type="transmembrane region" description="Helical" evidence="2">
    <location>
        <begin position="36"/>
        <end position="56"/>
    </location>
</feature>
<name>A0A9N7TKL3_PLEPL</name>
<feature type="compositionally biased region" description="Basic and acidic residues" evidence="1">
    <location>
        <begin position="127"/>
        <end position="137"/>
    </location>
</feature>
<evidence type="ECO:0000256" key="2">
    <source>
        <dbReference type="SAM" id="Phobius"/>
    </source>
</evidence>
<keyword evidence="2" id="KW-0472">Membrane</keyword>
<comment type="caution">
    <text evidence="3">The sequence shown here is derived from an EMBL/GenBank/DDBJ whole genome shotgun (WGS) entry which is preliminary data.</text>
</comment>
<evidence type="ECO:0000256" key="1">
    <source>
        <dbReference type="SAM" id="MobiDB-lite"/>
    </source>
</evidence>
<dbReference type="AlphaFoldDB" id="A0A9N7TKL3"/>
<keyword evidence="2" id="KW-1133">Transmembrane helix</keyword>
<gene>
    <name evidence="3" type="ORF">PLEPLA_LOCUS1425</name>
</gene>
<feature type="region of interest" description="Disordered" evidence="1">
    <location>
        <begin position="79"/>
        <end position="137"/>
    </location>
</feature>
<dbReference type="Proteomes" id="UP001153269">
    <property type="component" value="Unassembled WGS sequence"/>
</dbReference>
<feature type="compositionally biased region" description="Acidic residues" evidence="1">
    <location>
        <begin position="107"/>
        <end position="126"/>
    </location>
</feature>
<sequence>MRSRSSDLSPDSTCTMKRRLETFLHDEAYRSSRSRFVLDLILVLLLTYLFGHHLVIERMIQKKKDKDLPYSPFSFSLLNQTPPAARGNTLLPQREGARRRGAGGGGGEEEEERGGGGEEEEEEEEEEKKSFYLQSRDEIGGAHEEQAACDEADSTTCLSISVSIVLALESHISSFLIRNSV</sequence>
<protein>
    <submittedName>
        <fullName evidence="3">Uncharacterized protein</fullName>
    </submittedName>
</protein>
<proteinExistence type="predicted"/>
<accession>A0A9N7TKL3</accession>
<keyword evidence="2" id="KW-0812">Transmembrane</keyword>
<organism evidence="3 4">
    <name type="scientific">Pleuronectes platessa</name>
    <name type="common">European plaice</name>
    <dbReference type="NCBI Taxonomy" id="8262"/>
    <lineage>
        <taxon>Eukaryota</taxon>
        <taxon>Metazoa</taxon>
        <taxon>Chordata</taxon>
        <taxon>Craniata</taxon>
        <taxon>Vertebrata</taxon>
        <taxon>Euteleostomi</taxon>
        <taxon>Actinopterygii</taxon>
        <taxon>Neopterygii</taxon>
        <taxon>Teleostei</taxon>
        <taxon>Neoteleostei</taxon>
        <taxon>Acanthomorphata</taxon>
        <taxon>Carangaria</taxon>
        <taxon>Pleuronectiformes</taxon>
        <taxon>Pleuronectoidei</taxon>
        <taxon>Pleuronectidae</taxon>
        <taxon>Pleuronectes</taxon>
    </lineage>
</organism>
<dbReference type="EMBL" id="CADEAL010000067">
    <property type="protein sequence ID" value="CAB1413723.1"/>
    <property type="molecule type" value="Genomic_DNA"/>
</dbReference>
<reference evidence="3" key="1">
    <citation type="submission" date="2020-03" db="EMBL/GenBank/DDBJ databases">
        <authorList>
            <person name="Weist P."/>
        </authorList>
    </citation>
    <scope>NUCLEOTIDE SEQUENCE</scope>
</reference>
<evidence type="ECO:0000313" key="4">
    <source>
        <dbReference type="Proteomes" id="UP001153269"/>
    </source>
</evidence>
<keyword evidence="4" id="KW-1185">Reference proteome</keyword>
<evidence type="ECO:0000313" key="3">
    <source>
        <dbReference type="EMBL" id="CAB1413723.1"/>
    </source>
</evidence>